<sequence length="331" mass="36071">MAALALAAFPGTATASSPSPETATPAACISYPESRAQAGETEAGEAANGCKALSANDQSRFLTLPNERFQRCLSRVSTRASAESFYSPVTWGFVGGGGTRWRGWRCRRRQSEPVLSAVSVMDVVMDNETAACIARHDWFETYDSDCFALIEGADENEVIRRFGGDPGTTDMRGPEFYGELMQGRETGDVAFMLRVGTAAPGLVFAIENGFTGAYALRSLSQGGARALSILTHVNGADIIGYAVDGRLVVHEEPWGPLTPLSDPDPDPAWDPAWCEDLTDPEHDEWLRGARQLVLAERVMGLRIDPRWFEIPLRTILLPDPFSNPVVDWGVW</sequence>
<reference evidence="3" key="1">
    <citation type="journal article" date="2019" name="Int. J. Syst. Evol. Microbiol.">
        <title>The Global Catalogue of Microorganisms (GCM) 10K type strain sequencing project: providing services to taxonomists for standard genome sequencing and annotation.</title>
        <authorList>
            <consortium name="The Broad Institute Genomics Platform"/>
            <consortium name="The Broad Institute Genome Sequencing Center for Infectious Disease"/>
            <person name="Wu L."/>
            <person name="Ma J."/>
        </authorList>
    </citation>
    <scope>NUCLEOTIDE SEQUENCE [LARGE SCALE GENOMIC DNA]</scope>
    <source>
        <strain evidence="3">JCM 30846</strain>
    </source>
</reference>
<keyword evidence="3" id="KW-1185">Reference proteome</keyword>
<evidence type="ECO:0000256" key="1">
    <source>
        <dbReference type="SAM" id="SignalP"/>
    </source>
</evidence>
<dbReference type="EMBL" id="BAABEP010000016">
    <property type="protein sequence ID" value="GAA3729672.1"/>
    <property type="molecule type" value="Genomic_DNA"/>
</dbReference>
<protein>
    <submittedName>
        <fullName evidence="2">Uncharacterized protein</fullName>
    </submittedName>
</protein>
<keyword evidence="1" id="KW-0732">Signal</keyword>
<organism evidence="2 3">
    <name type="scientific">Streptomyces tremellae</name>
    <dbReference type="NCBI Taxonomy" id="1124239"/>
    <lineage>
        <taxon>Bacteria</taxon>
        <taxon>Bacillati</taxon>
        <taxon>Actinomycetota</taxon>
        <taxon>Actinomycetes</taxon>
        <taxon>Kitasatosporales</taxon>
        <taxon>Streptomycetaceae</taxon>
        <taxon>Streptomyces</taxon>
    </lineage>
</organism>
<accession>A0ABP7F4Y4</accession>
<evidence type="ECO:0000313" key="2">
    <source>
        <dbReference type="EMBL" id="GAA3729672.1"/>
    </source>
</evidence>
<gene>
    <name evidence="2" type="ORF">GCM10023082_29310</name>
</gene>
<feature type="chain" id="PRO_5047516181" evidence="1">
    <location>
        <begin position="16"/>
        <end position="331"/>
    </location>
</feature>
<evidence type="ECO:0000313" key="3">
    <source>
        <dbReference type="Proteomes" id="UP001499884"/>
    </source>
</evidence>
<proteinExistence type="predicted"/>
<feature type="signal peptide" evidence="1">
    <location>
        <begin position="1"/>
        <end position="15"/>
    </location>
</feature>
<dbReference type="Proteomes" id="UP001499884">
    <property type="component" value="Unassembled WGS sequence"/>
</dbReference>
<name>A0ABP7F4Y4_9ACTN</name>
<comment type="caution">
    <text evidence="2">The sequence shown here is derived from an EMBL/GenBank/DDBJ whole genome shotgun (WGS) entry which is preliminary data.</text>
</comment>